<proteinExistence type="inferred from homology"/>
<evidence type="ECO:0000259" key="9">
    <source>
        <dbReference type="Pfam" id="PF12704"/>
    </source>
</evidence>
<dbReference type="OrthoDB" id="9770036at2"/>
<evidence type="ECO:0000256" key="2">
    <source>
        <dbReference type="ARBA" id="ARBA00022475"/>
    </source>
</evidence>
<evidence type="ECO:0000256" key="7">
    <source>
        <dbReference type="SAM" id="Phobius"/>
    </source>
</evidence>
<evidence type="ECO:0000259" key="8">
    <source>
        <dbReference type="Pfam" id="PF02687"/>
    </source>
</evidence>
<dbReference type="Pfam" id="PF02687">
    <property type="entry name" value="FtsX"/>
    <property type="match status" value="1"/>
</dbReference>
<sequence length="415" mass="45814">MIVLRIIYEAIAQAWQQLYSNRLRSLLSLLGISIGIFCIIGVLSAVDSLEDNIRGSLDKLGSDVVYVKKWPWADVSGAWWHYIKRPNPDHSDYEVINEKAKTVDLASFHVVIGYKSVRFKSNTVENAVLIGSSLEFVEMFQIDFEKGRYFSPAEYHYGSNKMVIGAVVAEELFGEIDPIGRTIKMMGRKYEVIGVIEKSGDALLNPLDFDDCLLVSYNNARGLANLKARQIFDTSVNAKAAEGVSMQQMKDEIRGILRAHHRLPPRADDDFALNELSMISSVFDSFFGILNLVGIVIGLFAMLVGIVSVANIMFVSVKERTNLIGVKKALGAKRIVILLEFLIESVVLCFIGGLAGLGLIYAIITMLSNIIDFDMYLSFGNMVLGVVVSVLVGVASGLIPAIQASRMDPVEAMRQ</sequence>
<evidence type="ECO:0000256" key="4">
    <source>
        <dbReference type="ARBA" id="ARBA00022989"/>
    </source>
</evidence>
<keyword evidence="11" id="KW-1185">Reference proteome</keyword>
<dbReference type="GO" id="GO:0022857">
    <property type="term" value="F:transmembrane transporter activity"/>
    <property type="evidence" value="ECO:0007669"/>
    <property type="project" value="TreeGrafter"/>
</dbReference>
<keyword evidence="5 7" id="KW-0472">Membrane</keyword>
<feature type="domain" description="MacB-like periplasmic core" evidence="9">
    <location>
        <begin position="25"/>
        <end position="255"/>
    </location>
</feature>
<dbReference type="RefSeq" id="WP_044227092.1">
    <property type="nucleotide sequence ID" value="NZ_JBKAGJ010000022.1"/>
</dbReference>
<comment type="similarity">
    <text evidence="6">Belongs to the ABC-4 integral membrane protein family.</text>
</comment>
<comment type="subcellular location">
    <subcellularLocation>
        <location evidence="1">Cell membrane</location>
        <topology evidence="1">Multi-pass membrane protein</topology>
    </subcellularLocation>
</comment>
<dbReference type="EMBL" id="JPOS01000083">
    <property type="protein sequence ID" value="KGE85987.1"/>
    <property type="molecule type" value="Genomic_DNA"/>
</dbReference>
<feature type="transmembrane region" description="Helical" evidence="7">
    <location>
        <begin position="335"/>
        <end position="364"/>
    </location>
</feature>
<accession>A0A098S468</accession>
<dbReference type="InterPro" id="IPR050250">
    <property type="entry name" value="Macrolide_Exporter_MacB"/>
</dbReference>
<feature type="domain" description="ABC3 transporter permease C-terminal" evidence="8">
    <location>
        <begin position="295"/>
        <end position="409"/>
    </location>
</feature>
<dbReference type="Pfam" id="PF12704">
    <property type="entry name" value="MacB_PCD"/>
    <property type="match status" value="1"/>
</dbReference>
<dbReference type="PANTHER" id="PTHR30572">
    <property type="entry name" value="MEMBRANE COMPONENT OF TRANSPORTER-RELATED"/>
    <property type="match status" value="1"/>
</dbReference>
<evidence type="ECO:0000256" key="5">
    <source>
        <dbReference type="ARBA" id="ARBA00023136"/>
    </source>
</evidence>
<dbReference type="InterPro" id="IPR003838">
    <property type="entry name" value="ABC3_permease_C"/>
</dbReference>
<evidence type="ECO:0000256" key="3">
    <source>
        <dbReference type="ARBA" id="ARBA00022692"/>
    </source>
</evidence>
<protein>
    <submittedName>
        <fullName evidence="10">Peptide ABC transporter permease</fullName>
    </submittedName>
</protein>
<keyword evidence="4 7" id="KW-1133">Transmembrane helix</keyword>
<feature type="transmembrane region" description="Helical" evidence="7">
    <location>
        <begin position="26"/>
        <end position="46"/>
    </location>
</feature>
<dbReference type="STRING" id="1524460.IX84_25670"/>
<dbReference type="AlphaFoldDB" id="A0A098S468"/>
<dbReference type="InterPro" id="IPR025857">
    <property type="entry name" value="MacB_PCD"/>
</dbReference>
<feature type="transmembrane region" description="Helical" evidence="7">
    <location>
        <begin position="376"/>
        <end position="399"/>
    </location>
</feature>
<dbReference type="Proteomes" id="UP000029736">
    <property type="component" value="Unassembled WGS sequence"/>
</dbReference>
<evidence type="ECO:0000256" key="1">
    <source>
        <dbReference type="ARBA" id="ARBA00004651"/>
    </source>
</evidence>
<organism evidence="10 11">
    <name type="scientific">Phaeodactylibacter xiamenensis</name>
    <dbReference type="NCBI Taxonomy" id="1524460"/>
    <lineage>
        <taxon>Bacteria</taxon>
        <taxon>Pseudomonadati</taxon>
        <taxon>Bacteroidota</taxon>
        <taxon>Saprospiria</taxon>
        <taxon>Saprospirales</taxon>
        <taxon>Haliscomenobacteraceae</taxon>
        <taxon>Phaeodactylibacter</taxon>
    </lineage>
</organism>
<feature type="transmembrane region" description="Helical" evidence="7">
    <location>
        <begin position="286"/>
        <end position="314"/>
    </location>
</feature>
<evidence type="ECO:0000256" key="6">
    <source>
        <dbReference type="ARBA" id="ARBA00038076"/>
    </source>
</evidence>
<name>A0A098S468_9BACT</name>
<evidence type="ECO:0000313" key="10">
    <source>
        <dbReference type="EMBL" id="KGE85987.1"/>
    </source>
</evidence>
<dbReference type="PANTHER" id="PTHR30572:SF4">
    <property type="entry name" value="ABC TRANSPORTER PERMEASE YTRF"/>
    <property type="match status" value="1"/>
</dbReference>
<keyword evidence="3 7" id="KW-0812">Transmembrane</keyword>
<dbReference type="GO" id="GO:0005886">
    <property type="term" value="C:plasma membrane"/>
    <property type="evidence" value="ECO:0007669"/>
    <property type="project" value="UniProtKB-SubCell"/>
</dbReference>
<evidence type="ECO:0000313" key="11">
    <source>
        <dbReference type="Proteomes" id="UP000029736"/>
    </source>
</evidence>
<keyword evidence="2" id="KW-1003">Cell membrane</keyword>
<reference evidence="10 11" key="1">
    <citation type="journal article" date="2014" name="Int. J. Syst. Evol. Microbiol.">
        <title>Phaeodactylibacter xiamenensis gen. nov., sp. nov., a member of the family Saprospiraceae isolated from the marine alga Phaeodactylum tricornutum.</title>
        <authorList>
            <person name="Chen Z.Jr."/>
            <person name="Lei X."/>
            <person name="Lai Q."/>
            <person name="Li Y."/>
            <person name="Zhang B."/>
            <person name="Zhang J."/>
            <person name="Zhang H."/>
            <person name="Yang L."/>
            <person name="Zheng W."/>
            <person name="Tian Y."/>
            <person name="Yu Z."/>
            <person name="Xu H.Jr."/>
            <person name="Zheng T."/>
        </authorList>
    </citation>
    <scope>NUCLEOTIDE SEQUENCE [LARGE SCALE GENOMIC DNA]</scope>
    <source>
        <strain evidence="10 11">KD52</strain>
    </source>
</reference>
<gene>
    <name evidence="10" type="ORF">IX84_25670</name>
</gene>
<comment type="caution">
    <text evidence="10">The sequence shown here is derived from an EMBL/GenBank/DDBJ whole genome shotgun (WGS) entry which is preliminary data.</text>
</comment>